<keyword evidence="3" id="KW-0444">Lipid biosynthesis</keyword>
<evidence type="ECO:0000256" key="2">
    <source>
        <dbReference type="ARBA" id="ARBA00022475"/>
    </source>
</evidence>
<dbReference type="EMBL" id="JACHFD010000006">
    <property type="protein sequence ID" value="MBB5351291.1"/>
    <property type="molecule type" value="Genomic_DNA"/>
</dbReference>
<evidence type="ECO:0000256" key="3">
    <source>
        <dbReference type="ARBA" id="ARBA00022516"/>
    </source>
</evidence>
<feature type="domain" description="PLD phosphodiesterase" evidence="14">
    <location>
        <begin position="389"/>
        <end position="416"/>
    </location>
</feature>
<dbReference type="InterPro" id="IPR025202">
    <property type="entry name" value="PLD-like_dom"/>
</dbReference>
<evidence type="ECO:0000256" key="11">
    <source>
        <dbReference type="ARBA" id="ARBA00023264"/>
    </source>
</evidence>
<dbReference type="PROSITE" id="PS50035">
    <property type="entry name" value="PLD"/>
    <property type="match status" value="2"/>
</dbReference>
<sequence length="476" mass="54015">MEHPEWIAPLLAVGIACLHGVGLLHVLHVLMRGRTSQGTIAWIVCMIVAPWVAIPFYWIAGRQKFAGYIRARRAEDAGLRRLSDDMHRRLRQFEIQPDDPFGRAAAQLGGLPFTRGNHLELLIDGDRTFEAIFESIRTARHYLLVEFFIVKNDRVGQRFKEALCERARAGVAVYFLFDEVGSHKLSRTFLDELSEAGVECHSFGTNRHWWSRLQINFRNHRKIVVADGREAFVGGLNVGDEYLGRDQRFGHWRDTHLRLRGPCVQAVQIVFLEDWNWAAPRRPDLHWDSHEEPSDQAAAILPTGPADPADSWQLVVAESANTARQRLWIASPYFVPDQGVLTALQAAAIRGVDVRILIPEKADHLMVWLAAPTFYEETLPFGIRILRYQAGFLHQKAMLVDHRYAFVGTANLDNRSFRLNFEITAVSTDLAFIDEVGHMLEQDFEQAVEAQVEDFTGRSLGFRIAARAARLAAPVL</sequence>
<dbReference type="SUPFAM" id="SSF56024">
    <property type="entry name" value="Phospholipase D/nuclease"/>
    <property type="match status" value="2"/>
</dbReference>
<dbReference type="Pfam" id="PF13091">
    <property type="entry name" value="PLDc_2"/>
    <property type="match status" value="2"/>
</dbReference>
<evidence type="ECO:0000256" key="7">
    <source>
        <dbReference type="ARBA" id="ARBA00022989"/>
    </source>
</evidence>
<evidence type="ECO:0000256" key="4">
    <source>
        <dbReference type="ARBA" id="ARBA00022679"/>
    </source>
</evidence>
<feature type="transmembrane region" description="Helical" evidence="13">
    <location>
        <begin position="6"/>
        <end position="27"/>
    </location>
</feature>
<keyword evidence="16" id="KW-1185">Reference proteome</keyword>
<evidence type="ECO:0000313" key="15">
    <source>
        <dbReference type="EMBL" id="MBB5351291.1"/>
    </source>
</evidence>
<dbReference type="GO" id="GO:0008808">
    <property type="term" value="F:cardiolipin synthase activity"/>
    <property type="evidence" value="ECO:0007669"/>
    <property type="project" value="UniProtKB-UniRule"/>
</dbReference>
<dbReference type="CDD" id="cd09155">
    <property type="entry name" value="PLDc_PaCLS_like_1"/>
    <property type="match status" value="1"/>
</dbReference>
<keyword evidence="4 15" id="KW-0808">Transferase</keyword>
<feature type="domain" description="PLD phosphodiesterase" evidence="14">
    <location>
        <begin position="215"/>
        <end position="242"/>
    </location>
</feature>
<name>A0A840VEP0_9BACT</name>
<keyword evidence="6" id="KW-0677">Repeat</keyword>
<dbReference type="PANTHER" id="PTHR21248:SF22">
    <property type="entry name" value="PHOSPHOLIPASE D"/>
    <property type="match status" value="1"/>
</dbReference>
<dbReference type="SMART" id="SM00155">
    <property type="entry name" value="PLDc"/>
    <property type="match status" value="2"/>
</dbReference>
<dbReference type="Proteomes" id="UP000557717">
    <property type="component" value="Unassembled WGS sequence"/>
</dbReference>
<dbReference type="NCBIfam" id="TIGR04265">
    <property type="entry name" value="bac_cardiolipin"/>
    <property type="match status" value="1"/>
</dbReference>
<keyword evidence="10" id="KW-0594">Phospholipid biosynthesis</keyword>
<proteinExistence type="predicted"/>
<dbReference type="PANTHER" id="PTHR21248">
    <property type="entry name" value="CARDIOLIPIN SYNTHASE"/>
    <property type="match status" value="1"/>
</dbReference>
<keyword evidence="5 13" id="KW-0812">Transmembrane</keyword>
<keyword evidence="2" id="KW-1003">Cell membrane</keyword>
<dbReference type="GO" id="GO:0032049">
    <property type="term" value="P:cardiolipin biosynthetic process"/>
    <property type="evidence" value="ECO:0007669"/>
    <property type="project" value="UniProtKB-UniRule"/>
</dbReference>
<dbReference type="Gene3D" id="3.30.870.10">
    <property type="entry name" value="Endonuclease Chain A"/>
    <property type="match status" value="2"/>
</dbReference>
<evidence type="ECO:0000256" key="1">
    <source>
        <dbReference type="ARBA" id="ARBA00004236"/>
    </source>
</evidence>
<evidence type="ECO:0000256" key="9">
    <source>
        <dbReference type="ARBA" id="ARBA00023136"/>
    </source>
</evidence>
<comment type="caution">
    <text evidence="15">The sequence shown here is derived from an EMBL/GenBank/DDBJ whole genome shotgun (WGS) entry which is preliminary data.</text>
</comment>
<evidence type="ECO:0000313" key="16">
    <source>
        <dbReference type="Proteomes" id="UP000557717"/>
    </source>
</evidence>
<dbReference type="FunFam" id="3.30.870.10:FF:000014">
    <property type="entry name" value="Cardiolipin synthase"/>
    <property type="match status" value="1"/>
</dbReference>
<evidence type="ECO:0000256" key="10">
    <source>
        <dbReference type="ARBA" id="ARBA00023209"/>
    </source>
</evidence>
<dbReference type="RefSeq" id="WP_221285065.1">
    <property type="nucleotide sequence ID" value="NZ_JACHFD010000006.1"/>
</dbReference>
<keyword evidence="7 13" id="KW-1133">Transmembrane helix</keyword>
<dbReference type="EC" id="2.7.8.-" evidence="12"/>
<evidence type="ECO:0000259" key="14">
    <source>
        <dbReference type="PROSITE" id="PS50035"/>
    </source>
</evidence>
<evidence type="ECO:0000256" key="5">
    <source>
        <dbReference type="ARBA" id="ARBA00022692"/>
    </source>
</evidence>
<comment type="subcellular location">
    <subcellularLocation>
        <location evidence="1">Cell membrane</location>
    </subcellularLocation>
</comment>
<reference evidence="15 16" key="1">
    <citation type="submission" date="2020-08" db="EMBL/GenBank/DDBJ databases">
        <title>Genomic Encyclopedia of Type Strains, Phase IV (KMG-IV): sequencing the most valuable type-strain genomes for metagenomic binning, comparative biology and taxonomic classification.</title>
        <authorList>
            <person name="Goeker M."/>
        </authorList>
    </citation>
    <scope>NUCLEOTIDE SEQUENCE [LARGE SCALE GENOMIC DNA]</scope>
    <source>
        <strain evidence="15 16">YC6886</strain>
    </source>
</reference>
<dbReference type="InterPro" id="IPR022924">
    <property type="entry name" value="Cardiolipin_synthase"/>
</dbReference>
<dbReference type="InterPro" id="IPR001736">
    <property type="entry name" value="PLipase_D/transphosphatidylase"/>
</dbReference>
<organism evidence="15 16">
    <name type="scientific">Haloferula luteola</name>
    <dbReference type="NCBI Taxonomy" id="595692"/>
    <lineage>
        <taxon>Bacteria</taxon>
        <taxon>Pseudomonadati</taxon>
        <taxon>Verrucomicrobiota</taxon>
        <taxon>Verrucomicrobiia</taxon>
        <taxon>Verrucomicrobiales</taxon>
        <taxon>Verrucomicrobiaceae</taxon>
        <taxon>Haloferula</taxon>
    </lineage>
</organism>
<keyword evidence="9 13" id="KW-0472">Membrane</keyword>
<evidence type="ECO:0000256" key="6">
    <source>
        <dbReference type="ARBA" id="ARBA00022737"/>
    </source>
</evidence>
<protein>
    <recommendedName>
        <fullName evidence="12">Cardiolipin synthase</fullName>
        <ecNumber evidence="12">2.7.8.-</ecNumber>
    </recommendedName>
</protein>
<evidence type="ECO:0000256" key="12">
    <source>
        <dbReference type="NCBIfam" id="TIGR04265"/>
    </source>
</evidence>
<feature type="transmembrane region" description="Helical" evidence="13">
    <location>
        <begin position="39"/>
        <end position="60"/>
    </location>
</feature>
<keyword evidence="8" id="KW-0443">Lipid metabolism</keyword>
<gene>
    <name evidence="15" type="ORF">HNR46_001527</name>
</gene>
<evidence type="ECO:0000256" key="8">
    <source>
        <dbReference type="ARBA" id="ARBA00023098"/>
    </source>
</evidence>
<dbReference type="GO" id="GO:0005886">
    <property type="term" value="C:plasma membrane"/>
    <property type="evidence" value="ECO:0007669"/>
    <property type="project" value="UniProtKB-SubCell"/>
</dbReference>
<accession>A0A840VEP0</accession>
<dbReference type="AlphaFoldDB" id="A0A840VEP0"/>
<keyword evidence="11" id="KW-1208">Phospholipid metabolism</keyword>
<evidence type="ECO:0000256" key="13">
    <source>
        <dbReference type="SAM" id="Phobius"/>
    </source>
</evidence>